<evidence type="ECO:0000256" key="1">
    <source>
        <dbReference type="ARBA" id="ARBA00004141"/>
    </source>
</evidence>
<dbReference type="AlphaFoldDB" id="A0A8T9BC42"/>
<comment type="similarity">
    <text evidence="2">Belongs to the wax synthase family.</text>
</comment>
<feature type="transmembrane region" description="Helical" evidence="8">
    <location>
        <begin position="344"/>
        <end position="367"/>
    </location>
</feature>
<dbReference type="EMBL" id="QGMF01000256">
    <property type="protein sequence ID" value="TVY17438.1"/>
    <property type="molecule type" value="Genomic_DNA"/>
</dbReference>
<feature type="domain" description="Wax synthase" evidence="9">
    <location>
        <begin position="261"/>
        <end position="348"/>
    </location>
</feature>
<evidence type="ECO:0000256" key="6">
    <source>
        <dbReference type="ARBA" id="ARBA00023136"/>
    </source>
</evidence>
<keyword evidence="6 8" id="KW-0472">Membrane</keyword>
<evidence type="ECO:0000256" key="2">
    <source>
        <dbReference type="ARBA" id="ARBA00007282"/>
    </source>
</evidence>
<proteinExistence type="inferred from homology"/>
<evidence type="ECO:0000256" key="3">
    <source>
        <dbReference type="ARBA" id="ARBA00022679"/>
    </source>
</evidence>
<evidence type="ECO:0000313" key="11">
    <source>
        <dbReference type="Proteomes" id="UP000469559"/>
    </source>
</evidence>
<dbReference type="GO" id="GO:0006629">
    <property type="term" value="P:lipid metabolic process"/>
    <property type="evidence" value="ECO:0007669"/>
    <property type="project" value="InterPro"/>
</dbReference>
<gene>
    <name evidence="10" type="primary">ataH_0</name>
    <name evidence="10" type="ORF">LARI1_G005320</name>
</gene>
<dbReference type="Pfam" id="PF13813">
    <property type="entry name" value="MBOAT_2"/>
    <property type="match status" value="1"/>
</dbReference>
<reference evidence="10 11" key="1">
    <citation type="submission" date="2018-05" db="EMBL/GenBank/DDBJ databases">
        <title>Whole genome sequencing for identification of molecular markers to develop diagnostic detection tools for the regulated plant pathogen Lachnellula willkommii.</title>
        <authorList>
            <person name="Giroux E."/>
            <person name="Bilodeau G."/>
        </authorList>
    </citation>
    <scope>NUCLEOTIDE SEQUENCE [LARGE SCALE GENOMIC DNA]</scope>
    <source>
        <strain evidence="10 11">CBS 203.66</strain>
    </source>
</reference>
<organism evidence="10 11">
    <name type="scientific">Lachnellula arida</name>
    <dbReference type="NCBI Taxonomy" id="1316785"/>
    <lineage>
        <taxon>Eukaryota</taxon>
        <taxon>Fungi</taxon>
        <taxon>Dikarya</taxon>
        <taxon>Ascomycota</taxon>
        <taxon>Pezizomycotina</taxon>
        <taxon>Leotiomycetes</taxon>
        <taxon>Helotiales</taxon>
        <taxon>Lachnaceae</taxon>
        <taxon>Lachnellula</taxon>
    </lineage>
</organism>
<feature type="compositionally biased region" description="Basic and acidic residues" evidence="7">
    <location>
        <begin position="109"/>
        <end position="119"/>
    </location>
</feature>
<comment type="caution">
    <text evidence="10">The sequence shown here is derived from an EMBL/GenBank/DDBJ whole genome shotgun (WGS) entry which is preliminary data.</text>
</comment>
<keyword evidence="11" id="KW-1185">Reference proteome</keyword>
<dbReference type="GO" id="GO:0016020">
    <property type="term" value="C:membrane"/>
    <property type="evidence" value="ECO:0007669"/>
    <property type="project" value="UniProtKB-SubCell"/>
</dbReference>
<evidence type="ECO:0000259" key="9">
    <source>
        <dbReference type="Pfam" id="PF13813"/>
    </source>
</evidence>
<protein>
    <submittedName>
        <fullName evidence="10">Acetyltransferase ataH</fullName>
    </submittedName>
</protein>
<feature type="transmembrane region" description="Helical" evidence="8">
    <location>
        <begin position="228"/>
        <end position="255"/>
    </location>
</feature>
<dbReference type="PANTHER" id="PTHR31595:SF60">
    <property type="entry name" value="BIOSYNTHESIS PROTEIN (TRI7), PUTATIVE (AFU_ORTHOLOGUE AFUA_8G05970)-RELATED"/>
    <property type="match status" value="1"/>
</dbReference>
<evidence type="ECO:0000256" key="8">
    <source>
        <dbReference type="SAM" id="Phobius"/>
    </source>
</evidence>
<feature type="transmembrane region" description="Helical" evidence="8">
    <location>
        <begin position="387"/>
        <end position="406"/>
    </location>
</feature>
<evidence type="ECO:0000256" key="4">
    <source>
        <dbReference type="ARBA" id="ARBA00022692"/>
    </source>
</evidence>
<feature type="region of interest" description="Disordered" evidence="7">
    <location>
        <begin position="100"/>
        <end position="119"/>
    </location>
</feature>
<name>A0A8T9BC42_9HELO</name>
<evidence type="ECO:0000256" key="7">
    <source>
        <dbReference type="SAM" id="MobiDB-lite"/>
    </source>
</evidence>
<keyword evidence="4 8" id="KW-0812">Transmembrane</keyword>
<sequence length="438" mass="48498">MALGLSSVSVSPLSSFPTPLAILAQLGLSSAAVGLSPAYSLARPAALPLISTCVYVVLSGARAQMRPRWASLLGGTSFMFLLQYLDLGLVRQWNWHDRGPAPRNRKSKAKEEEEGKEYGEGNAEEHSIWVRFRWAWSSMFALRHVNTGYEARNTPTFSDSDPRYVPSKRAFLVKESLMTVLCYLLLDLMAQRPPSPNAPQLFDKALIPVFCRLGEVTLPQLRLRALSIIGFGVTFWALIRGYAALAGTLTVALGLNKPRDWRPPFGSLRLAYSVQNLWGKVWHQNLRSLLTGPAAKITYDVLRLPHESLLARISSVLISFMLSGVMHTCAGVAAGMSLKRLNVLHFFITQAFGVVMESLIQLAFSPIKGHENKEKEKIRSPSLIKRIVGYLWVVAFMTWSGPVWLYPQASMPAAPGTNSSFLPYSIVKAWKMGNIHAG</sequence>
<feature type="transmembrane region" description="Helical" evidence="8">
    <location>
        <begin position="316"/>
        <end position="338"/>
    </location>
</feature>
<dbReference type="PANTHER" id="PTHR31595">
    <property type="entry name" value="LONG-CHAIN-ALCOHOL O-FATTY-ACYLTRANSFERASE 3-RELATED"/>
    <property type="match status" value="1"/>
</dbReference>
<keyword evidence="3" id="KW-0808">Transferase</keyword>
<keyword evidence="5 8" id="KW-1133">Transmembrane helix</keyword>
<accession>A0A8T9BC42</accession>
<dbReference type="Proteomes" id="UP000469559">
    <property type="component" value="Unassembled WGS sequence"/>
</dbReference>
<evidence type="ECO:0000256" key="5">
    <source>
        <dbReference type="ARBA" id="ARBA00022989"/>
    </source>
</evidence>
<dbReference type="InterPro" id="IPR044851">
    <property type="entry name" value="Wax_synthase"/>
</dbReference>
<dbReference type="InterPro" id="IPR032805">
    <property type="entry name" value="Wax_synthase_dom"/>
</dbReference>
<evidence type="ECO:0000313" key="10">
    <source>
        <dbReference type="EMBL" id="TVY17438.1"/>
    </source>
</evidence>
<dbReference type="OrthoDB" id="3547030at2759"/>
<dbReference type="GO" id="GO:0008374">
    <property type="term" value="F:O-acyltransferase activity"/>
    <property type="evidence" value="ECO:0007669"/>
    <property type="project" value="InterPro"/>
</dbReference>
<comment type="subcellular location">
    <subcellularLocation>
        <location evidence="1">Membrane</location>
        <topology evidence="1">Multi-pass membrane protein</topology>
    </subcellularLocation>
</comment>